<dbReference type="GeneID" id="94582843"/>
<gene>
    <name evidence="1" type="ORF">YALI1_C05562g</name>
</gene>
<dbReference type="EMBL" id="CP017555">
    <property type="protein sequence ID" value="AOW02319.1"/>
    <property type="molecule type" value="Genomic_DNA"/>
</dbReference>
<proteinExistence type="predicted"/>
<evidence type="ECO:0000313" key="2">
    <source>
        <dbReference type="Proteomes" id="UP000182444"/>
    </source>
</evidence>
<dbReference type="VEuPathDB" id="FungiDB:YALI1_C05562g"/>
<reference evidence="1 2" key="1">
    <citation type="journal article" date="2016" name="PLoS ONE">
        <title>Sequence Assembly of Yarrowia lipolytica Strain W29/CLIB89 Shows Transposable Element Diversity.</title>
        <authorList>
            <person name="Magnan C."/>
            <person name="Yu J."/>
            <person name="Chang I."/>
            <person name="Jahn E."/>
            <person name="Kanomata Y."/>
            <person name="Wu J."/>
            <person name="Zeller M."/>
            <person name="Oakes M."/>
            <person name="Baldi P."/>
            <person name="Sandmeyer S."/>
        </authorList>
    </citation>
    <scope>NUCLEOTIDE SEQUENCE [LARGE SCALE GENOMIC DNA]</scope>
    <source>
        <strain evidence="2">CLIB89(W29)</strain>
    </source>
</reference>
<dbReference type="AlphaFoldDB" id="A0A1D8N9L2"/>
<dbReference type="RefSeq" id="XP_068138303.1">
    <property type="nucleotide sequence ID" value="XM_068282202.1"/>
</dbReference>
<sequence length="93" mass="10541">MDRYVDMQNVLYMHADAAVGTSGEKSARSQGVCCNTAQVATRIVYARTVERLFKRVASMLIPPLRNGKTSCSDNVYIYLFGFSHALQLPFFRW</sequence>
<accession>A0A1D8N9L2</accession>
<organism evidence="1 2">
    <name type="scientific">Yarrowia lipolytica</name>
    <name type="common">Candida lipolytica</name>
    <dbReference type="NCBI Taxonomy" id="4952"/>
    <lineage>
        <taxon>Eukaryota</taxon>
        <taxon>Fungi</taxon>
        <taxon>Dikarya</taxon>
        <taxon>Ascomycota</taxon>
        <taxon>Saccharomycotina</taxon>
        <taxon>Dipodascomycetes</taxon>
        <taxon>Dipodascales</taxon>
        <taxon>Dipodascales incertae sedis</taxon>
        <taxon>Yarrowia</taxon>
    </lineage>
</organism>
<evidence type="ECO:0000313" key="1">
    <source>
        <dbReference type="EMBL" id="AOW02319.1"/>
    </source>
</evidence>
<dbReference type="Proteomes" id="UP000182444">
    <property type="component" value="Chromosome 1C"/>
</dbReference>
<protein>
    <submittedName>
        <fullName evidence="1">Uncharacterized protein</fullName>
    </submittedName>
</protein>
<name>A0A1D8N9L2_YARLL</name>